<keyword evidence="9" id="KW-1185">Reference proteome</keyword>
<feature type="transmembrane region" description="Helical" evidence="6">
    <location>
        <begin position="16"/>
        <end position="36"/>
    </location>
</feature>
<dbReference type="PANTHER" id="PTHR33406">
    <property type="entry name" value="MEMBRANE PROTEIN MJ1562-RELATED"/>
    <property type="match status" value="1"/>
</dbReference>
<dbReference type="SUPFAM" id="SSF82866">
    <property type="entry name" value="Multidrug efflux transporter AcrB transmembrane domain"/>
    <property type="match status" value="2"/>
</dbReference>
<comment type="caution">
    <text evidence="8">The sequence shown here is derived from an EMBL/GenBank/DDBJ whole genome shotgun (WGS) entry which is preliminary data.</text>
</comment>
<comment type="subcellular location">
    <subcellularLocation>
        <location evidence="1">Cell membrane</location>
        <topology evidence="1">Multi-pass membrane protein</topology>
    </subcellularLocation>
</comment>
<dbReference type="OrthoDB" id="7051771at2"/>
<proteinExistence type="predicted"/>
<keyword evidence="3 6" id="KW-0812">Transmembrane</keyword>
<feature type="transmembrane region" description="Helical" evidence="6">
    <location>
        <begin position="403"/>
        <end position="421"/>
    </location>
</feature>
<sequence length="777" mass="81787">MSSFLYRVGKSAYDKPWYFIISWIAILGIVLALLGVNGIHGSSEMKIEGTESQKVLDQLAQELPAASGGQASIVFTAPQGERLDTPERLAAISKAVNDVYTLDYVINPAKLAAEAGASAAAPQSSEAAQQAAPPAEMPPYGPLMVNGAPVPGVMLASNGSVALFQFQFTVQQMSLPKSVPDSVIQAAMAVQQTGITALPSDSLTTKTSVGSTEGLGLIVAAVVLLMTLGSVVAAGLPLLTSILGVGISVGGAFAFSKFIHMTDVTPALALMVGLAVGIDYSLFIVNRQRRMMLDQGLSAREAASRAIGTAGGAVFFAGLTVIIALCGMLVIGIEFLSTMALVAAASVLVNVLIALTLLPALLGLVGERIISAKTRTKNSARTTSAPKHGVAHRWVNGVLKYRWLVIVGVIVVLGVAAIPAAKMEMGIPSGASANLDTSARQSYDAISRGFGEGFNGPLLLVAETKSASSPVTPDMLNKLVQDIQKHKDVSMVTPMGVNKTGNMAIISLIPKSGPTDTATKNLVEELRASDSSIAQTYGVTIGVTGFTAINIDMSSKLAEAFPIYVGVIVILSLIILLLVFRSVIVPIKATVGFLLSVLATFGITTMVFQWGWVHSLFGFDTGGPLLSFMPIMVTGILYGLAMDYQVFLVSSMRESYVHGHRGTKSVVSGYDQASRVVVAAAVIMVSVFAGFIFAPDIMIKQIGFALAAGILIDAFIVRMALVPAVMAVFGDKAWWLPKWIDRILPNLDVEGDKLIAELKAKDAKDNKDVKRNPRIVH</sequence>
<dbReference type="GO" id="GO:0005886">
    <property type="term" value="C:plasma membrane"/>
    <property type="evidence" value="ECO:0007669"/>
    <property type="project" value="UniProtKB-SubCell"/>
</dbReference>
<feature type="transmembrane region" description="Helical" evidence="6">
    <location>
        <begin position="561"/>
        <end position="580"/>
    </location>
</feature>
<gene>
    <name evidence="8" type="ORF">A8709_06645</name>
</gene>
<feature type="domain" description="SSD" evidence="7">
    <location>
        <begin position="238"/>
        <end position="364"/>
    </location>
</feature>
<feature type="transmembrane region" description="Helical" evidence="6">
    <location>
        <begin position="339"/>
        <end position="365"/>
    </location>
</feature>
<accession>A0A1C0ZTE0</accession>
<reference evidence="9" key="1">
    <citation type="submission" date="2016-05" db="EMBL/GenBank/DDBJ databases">
        <title>Paenibacillus oryzae. sp. nov., isolated from the rice root.</title>
        <authorList>
            <person name="Zhang J."/>
            <person name="Zhang X."/>
        </authorList>
    </citation>
    <scope>NUCLEOTIDE SEQUENCE [LARGE SCALE GENOMIC DNA]</scope>
    <source>
        <strain evidence="9">KCTC13222</strain>
    </source>
</reference>
<keyword evidence="5 6" id="KW-0472">Membrane</keyword>
<evidence type="ECO:0000256" key="6">
    <source>
        <dbReference type="SAM" id="Phobius"/>
    </source>
</evidence>
<keyword evidence="2" id="KW-1003">Cell membrane</keyword>
<dbReference type="InterPro" id="IPR000731">
    <property type="entry name" value="SSD"/>
</dbReference>
<feature type="transmembrane region" description="Helical" evidence="6">
    <location>
        <begin position="625"/>
        <end position="652"/>
    </location>
</feature>
<evidence type="ECO:0000256" key="5">
    <source>
        <dbReference type="ARBA" id="ARBA00023136"/>
    </source>
</evidence>
<dbReference type="STRING" id="512399.A8709_06645"/>
<evidence type="ECO:0000256" key="2">
    <source>
        <dbReference type="ARBA" id="ARBA00022475"/>
    </source>
</evidence>
<feature type="transmembrane region" description="Helical" evidence="6">
    <location>
        <begin position="706"/>
        <end position="729"/>
    </location>
</feature>
<keyword evidence="4 6" id="KW-1133">Transmembrane helix</keyword>
<feature type="transmembrane region" description="Helical" evidence="6">
    <location>
        <begin position="592"/>
        <end position="613"/>
    </location>
</feature>
<evidence type="ECO:0000256" key="3">
    <source>
        <dbReference type="ARBA" id="ARBA00022692"/>
    </source>
</evidence>
<protein>
    <submittedName>
        <fullName evidence="8">Transporter</fullName>
    </submittedName>
</protein>
<dbReference type="Gene3D" id="1.20.1640.10">
    <property type="entry name" value="Multidrug efflux transporter AcrB transmembrane domain"/>
    <property type="match status" value="2"/>
</dbReference>
<organism evidence="8 9">
    <name type="scientific">Paenibacillus pectinilyticus</name>
    <dbReference type="NCBI Taxonomy" id="512399"/>
    <lineage>
        <taxon>Bacteria</taxon>
        <taxon>Bacillati</taxon>
        <taxon>Bacillota</taxon>
        <taxon>Bacilli</taxon>
        <taxon>Bacillales</taxon>
        <taxon>Paenibacillaceae</taxon>
        <taxon>Paenibacillus</taxon>
    </lineage>
</organism>
<dbReference type="RefSeq" id="WP_065858296.1">
    <property type="nucleotide sequence ID" value="NZ_LYPC01000028.1"/>
</dbReference>
<dbReference type="EMBL" id="LYPC01000028">
    <property type="protein sequence ID" value="OCT11346.1"/>
    <property type="molecule type" value="Genomic_DNA"/>
</dbReference>
<feature type="transmembrane region" description="Helical" evidence="6">
    <location>
        <begin position="306"/>
        <end position="333"/>
    </location>
</feature>
<feature type="transmembrane region" description="Helical" evidence="6">
    <location>
        <begin position="673"/>
        <end position="694"/>
    </location>
</feature>
<dbReference type="InterPro" id="IPR004869">
    <property type="entry name" value="MMPL_dom"/>
</dbReference>
<evidence type="ECO:0000313" key="8">
    <source>
        <dbReference type="EMBL" id="OCT11346.1"/>
    </source>
</evidence>
<evidence type="ECO:0000259" key="7">
    <source>
        <dbReference type="PROSITE" id="PS50156"/>
    </source>
</evidence>
<evidence type="ECO:0000256" key="4">
    <source>
        <dbReference type="ARBA" id="ARBA00022989"/>
    </source>
</evidence>
<dbReference type="Pfam" id="PF03176">
    <property type="entry name" value="MMPL"/>
    <property type="match status" value="2"/>
</dbReference>
<feature type="transmembrane region" description="Helical" evidence="6">
    <location>
        <begin position="215"/>
        <end position="247"/>
    </location>
</feature>
<feature type="transmembrane region" description="Helical" evidence="6">
    <location>
        <begin position="267"/>
        <end position="285"/>
    </location>
</feature>
<dbReference type="AlphaFoldDB" id="A0A1C0ZTE0"/>
<dbReference type="Proteomes" id="UP000093309">
    <property type="component" value="Unassembled WGS sequence"/>
</dbReference>
<dbReference type="PANTHER" id="PTHR33406:SF13">
    <property type="entry name" value="MEMBRANE PROTEIN YDFJ"/>
    <property type="match status" value="1"/>
</dbReference>
<dbReference type="InterPro" id="IPR050545">
    <property type="entry name" value="Mycobact_MmpL"/>
</dbReference>
<evidence type="ECO:0000256" key="1">
    <source>
        <dbReference type="ARBA" id="ARBA00004651"/>
    </source>
</evidence>
<evidence type="ECO:0000313" key="9">
    <source>
        <dbReference type="Proteomes" id="UP000093309"/>
    </source>
</evidence>
<dbReference type="PROSITE" id="PS50156">
    <property type="entry name" value="SSD"/>
    <property type="match status" value="1"/>
</dbReference>
<name>A0A1C0ZTE0_9BACL</name>